<evidence type="ECO:0000313" key="2">
    <source>
        <dbReference type="Proteomes" id="UP000574317"/>
    </source>
</evidence>
<evidence type="ECO:0008006" key="3">
    <source>
        <dbReference type="Google" id="ProtNLM"/>
    </source>
</evidence>
<dbReference type="AlphaFoldDB" id="A0A8H5N2F6"/>
<dbReference type="EMBL" id="JAAOAO010000293">
    <property type="protein sequence ID" value="KAF5549759.1"/>
    <property type="molecule type" value="Genomic_DNA"/>
</dbReference>
<gene>
    <name evidence="1" type="ORF">FNAPI_7935</name>
</gene>
<reference evidence="1 2" key="1">
    <citation type="submission" date="2020-05" db="EMBL/GenBank/DDBJ databases">
        <title>Identification and distribution of gene clusters putatively required for synthesis of sphingolipid metabolism inhibitors in phylogenetically diverse species of the filamentous fungus Fusarium.</title>
        <authorList>
            <person name="Kim H.-S."/>
            <person name="Busman M."/>
            <person name="Brown D.W."/>
            <person name="Divon H."/>
            <person name="Uhlig S."/>
            <person name="Proctor R.H."/>
        </authorList>
    </citation>
    <scope>NUCLEOTIDE SEQUENCE [LARGE SCALE GENOMIC DNA]</scope>
    <source>
        <strain evidence="1 2">NRRL 25196</strain>
    </source>
</reference>
<dbReference type="Proteomes" id="UP000574317">
    <property type="component" value="Unassembled WGS sequence"/>
</dbReference>
<proteinExistence type="predicted"/>
<protein>
    <recommendedName>
        <fullName evidence="3">Fucose-specific lectin</fullName>
    </recommendedName>
</protein>
<accession>A0A8H5N2F6</accession>
<name>A0A8H5N2F6_9HYPO</name>
<organism evidence="1 2">
    <name type="scientific">Fusarium napiforme</name>
    <dbReference type="NCBI Taxonomy" id="42672"/>
    <lineage>
        <taxon>Eukaryota</taxon>
        <taxon>Fungi</taxon>
        <taxon>Dikarya</taxon>
        <taxon>Ascomycota</taxon>
        <taxon>Pezizomycotina</taxon>
        <taxon>Sordariomycetes</taxon>
        <taxon>Hypocreomycetidae</taxon>
        <taxon>Hypocreales</taxon>
        <taxon>Nectriaceae</taxon>
        <taxon>Fusarium</taxon>
        <taxon>Fusarium fujikuroi species complex</taxon>
    </lineage>
</organism>
<evidence type="ECO:0000313" key="1">
    <source>
        <dbReference type="EMBL" id="KAF5549759.1"/>
    </source>
</evidence>
<comment type="caution">
    <text evidence="1">The sequence shown here is derived from an EMBL/GenBank/DDBJ whole genome shotgun (WGS) entry which is preliminary data.</text>
</comment>
<keyword evidence="2" id="KW-1185">Reference proteome</keyword>
<dbReference type="SUPFAM" id="SSF89372">
    <property type="entry name" value="Fucose-specific lectin"/>
    <property type="match status" value="1"/>
</dbReference>
<sequence>MGDTTTEQVMSALTTVVNPLADTKLMLFWSGLNNILHFETRSFNADTLHTLGPKAGKTRLGHVLAYPSQLTSIIYEDMISVYGVINAGTAAVPSLQLSLLSPVTSTTSLMDLKPQAGSLTGYVDRVTELAFLYLIALHSDGKTYIGEWALRDQGVWQPIQDLTPGSFMANTSLGHMYHVDAKKVVVRFLVYQQSNGAIGLWNFKNKQATTVNDSSNRAAAQTSVAATWVPEDAEAGRKDRRIVVYFIDKEGYLVSANCVLADSTSFNSPSEKPRQVGSGYTVWQFSQLSIQRDESNSRNIIYGASPTGEILPMYHDWSELTGNWASPARQRRKPTYIMTDEDKGDERRRTPWLALLVFTVPELSIEPEKVKKVMTKLPPDVKKEQSDTYTLCMRAQDLRCLSDVTTAISYDSPEYDREAAEPAEVILLEPDLFTALFSDDSQPTAGGQGLRVSKYKYLPHVRETATDGMAVASNIEENDNDQTFFSIIILLARIPLDLM</sequence>